<reference evidence="1" key="1">
    <citation type="submission" date="2021-01" db="EMBL/GenBank/DDBJ databases">
        <authorList>
            <consortium name="Genoscope - CEA"/>
            <person name="William W."/>
        </authorList>
    </citation>
    <scope>NUCLEOTIDE SEQUENCE</scope>
</reference>
<comment type="caution">
    <text evidence="1">The sequence shown here is derived from an EMBL/GenBank/DDBJ whole genome shotgun (WGS) entry which is preliminary data.</text>
</comment>
<dbReference type="EMBL" id="CAJJDP010000111">
    <property type="protein sequence ID" value="CAD8196144.1"/>
    <property type="molecule type" value="Genomic_DNA"/>
</dbReference>
<sequence length="59" mass="6944">MRMKIGYEYLSAIIIGEGPKEFVVRPLCPRFFGNWEDAFYHLYKMCADLVISKVVRTIQ</sequence>
<evidence type="ECO:0000313" key="2">
    <source>
        <dbReference type="Proteomes" id="UP000683925"/>
    </source>
</evidence>
<name>A0A8S1X1U6_PAROT</name>
<gene>
    <name evidence="1" type="ORF">POCTA_138.1.T1110017</name>
</gene>
<proteinExistence type="predicted"/>
<dbReference type="AlphaFoldDB" id="A0A8S1X1U6"/>
<protein>
    <submittedName>
        <fullName evidence="1">Uncharacterized protein</fullName>
    </submittedName>
</protein>
<keyword evidence="2" id="KW-1185">Reference proteome</keyword>
<organism evidence="1 2">
    <name type="scientific">Paramecium octaurelia</name>
    <dbReference type="NCBI Taxonomy" id="43137"/>
    <lineage>
        <taxon>Eukaryota</taxon>
        <taxon>Sar</taxon>
        <taxon>Alveolata</taxon>
        <taxon>Ciliophora</taxon>
        <taxon>Intramacronucleata</taxon>
        <taxon>Oligohymenophorea</taxon>
        <taxon>Peniculida</taxon>
        <taxon>Parameciidae</taxon>
        <taxon>Paramecium</taxon>
    </lineage>
</organism>
<accession>A0A8S1X1U6</accession>
<evidence type="ECO:0000313" key="1">
    <source>
        <dbReference type="EMBL" id="CAD8196144.1"/>
    </source>
</evidence>
<dbReference type="Proteomes" id="UP000683925">
    <property type="component" value="Unassembled WGS sequence"/>
</dbReference>